<accession>A0A1Y2HKS3</accession>
<feature type="domain" description="BTB" evidence="1">
    <location>
        <begin position="182"/>
        <end position="252"/>
    </location>
</feature>
<comment type="caution">
    <text evidence="2">The sequence shown here is derived from an EMBL/GenBank/DDBJ whole genome shotgun (WGS) entry which is preliminary data.</text>
</comment>
<name>A0A1Y2HKS3_9FUNG</name>
<dbReference type="Proteomes" id="UP000193411">
    <property type="component" value="Unassembled WGS sequence"/>
</dbReference>
<evidence type="ECO:0000259" key="1">
    <source>
        <dbReference type="PROSITE" id="PS50097"/>
    </source>
</evidence>
<dbReference type="EMBL" id="MCFL01000029">
    <property type="protein sequence ID" value="ORZ34293.1"/>
    <property type="molecule type" value="Genomic_DNA"/>
</dbReference>
<evidence type="ECO:0000313" key="3">
    <source>
        <dbReference type="Proteomes" id="UP000193411"/>
    </source>
</evidence>
<keyword evidence="3" id="KW-1185">Reference proteome</keyword>
<dbReference type="CDD" id="cd18186">
    <property type="entry name" value="BTB_POZ_ZBTB_KLHL-like"/>
    <property type="match status" value="1"/>
</dbReference>
<dbReference type="InterPro" id="IPR011333">
    <property type="entry name" value="SKP1/BTB/POZ_sf"/>
</dbReference>
<sequence length="336" mass="37596">MLTVFSSPAKSRLAPAEPFITTVLPKQLQDKPQVTALKSTTLLSRTLSSPYFTFKLVVRPTVTSNFPGLPKSEHRLDVSIVICNVLNKQSFDYKSQASIDFVDANNVPFTLRLGPIPISHARKNTPATIHHLIPTRCAAKVVTFASAKITITPCFALDYEISTLMIHESNQLIAMLDDPKFSDCLLLPSGTNAKPIHCSRVVLAKSSPFFHALFSSDGWSPGAQEPIKISWPAHILFPCLTYMYYGWLWRPHPAQMNKLMVDHKCEKTLDQFGHDEWGQVADLAHMLELPMAAWEAQCWAVKSMQEKQHQLVNTLDESLAKMSLAHAEVTKVESEE</sequence>
<dbReference type="AlphaFoldDB" id="A0A1Y2HKS3"/>
<dbReference type="PROSITE" id="PS50097">
    <property type="entry name" value="BTB"/>
    <property type="match status" value="1"/>
</dbReference>
<dbReference type="InterPro" id="IPR000210">
    <property type="entry name" value="BTB/POZ_dom"/>
</dbReference>
<dbReference type="Pfam" id="PF00651">
    <property type="entry name" value="BTB"/>
    <property type="match status" value="1"/>
</dbReference>
<organism evidence="2 3">
    <name type="scientific">Catenaria anguillulae PL171</name>
    <dbReference type="NCBI Taxonomy" id="765915"/>
    <lineage>
        <taxon>Eukaryota</taxon>
        <taxon>Fungi</taxon>
        <taxon>Fungi incertae sedis</taxon>
        <taxon>Blastocladiomycota</taxon>
        <taxon>Blastocladiomycetes</taxon>
        <taxon>Blastocladiales</taxon>
        <taxon>Catenariaceae</taxon>
        <taxon>Catenaria</taxon>
    </lineage>
</organism>
<protein>
    <recommendedName>
        <fullName evidence="1">BTB domain-containing protein</fullName>
    </recommendedName>
</protein>
<dbReference type="Gene3D" id="3.30.710.10">
    <property type="entry name" value="Potassium Channel Kv1.1, Chain A"/>
    <property type="match status" value="1"/>
</dbReference>
<dbReference type="SUPFAM" id="SSF54695">
    <property type="entry name" value="POZ domain"/>
    <property type="match status" value="1"/>
</dbReference>
<proteinExistence type="predicted"/>
<evidence type="ECO:0000313" key="2">
    <source>
        <dbReference type="EMBL" id="ORZ34293.1"/>
    </source>
</evidence>
<gene>
    <name evidence="2" type="ORF">BCR44DRAFT_1156381</name>
</gene>
<reference evidence="2 3" key="1">
    <citation type="submission" date="2016-07" db="EMBL/GenBank/DDBJ databases">
        <title>Pervasive Adenine N6-methylation of Active Genes in Fungi.</title>
        <authorList>
            <consortium name="DOE Joint Genome Institute"/>
            <person name="Mondo S.J."/>
            <person name="Dannebaum R.O."/>
            <person name="Kuo R.C."/>
            <person name="Labutti K."/>
            <person name="Haridas S."/>
            <person name="Kuo A."/>
            <person name="Salamov A."/>
            <person name="Ahrendt S.R."/>
            <person name="Lipzen A."/>
            <person name="Sullivan W."/>
            <person name="Andreopoulos W.B."/>
            <person name="Clum A."/>
            <person name="Lindquist E."/>
            <person name="Daum C."/>
            <person name="Ramamoorthy G.K."/>
            <person name="Gryganskyi A."/>
            <person name="Culley D."/>
            <person name="Magnuson J.K."/>
            <person name="James T.Y."/>
            <person name="O'Malley M.A."/>
            <person name="Stajich J.E."/>
            <person name="Spatafora J.W."/>
            <person name="Visel A."/>
            <person name="Grigoriev I.V."/>
        </authorList>
    </citation>
    <scope>NUCLEOTIDE SEQUENCE [LARGE SCALE GENOMIC DNA]</scope>
    <source>
        <strain evidence="2 3">PL171</strain>
    </source>
</reference>